<protein>
    <submittedName>
        <fullName evidence="2">Unnamed protein product</fullName>
    </submittedName>
</protein>
<comment type="caution">
    <text evidence="2">The sequence shown here is derived from an EMBL/GenBank/DDBJ whole genome shotgun (WGS) entry which is preliminary data.</text>
</comment>
<reference evidence="2" key="1">
    <citation type="submission" date="2023-04" db="EMBL/GenBank/DDBJ databases">
        <title>Phytophthora fragariaefolia NBRC 109709.</title>
        <authorList>
            <person name="Ichikawa N."/>
            <person name="Sato H."/>
            <person name="Tonouchi N."/>
        </authorList>
    </citation>
    <scope>NUCLEOTIDE SEQUENCE</scope>
    <source>
        <strain evidence="2">NBRC 109709</strain>
    </source>
</reference>
<keyword evidence="1" id="KW-0812">Transmembrane</keyword>
<evidence type="ECO:0000256" key="1">
    <source>
        <dbReference type="SAM" id="Phobius"/>
    </source>
</evidence>
<feature type="transmembrane region" description="Helical" evidence="1">
    <location>
        <begin position="567"/>
        <end position="589"/>
    </location>
</feature>
<evidence type="ECO:0000313" key="3">
    <source>
        <dbReference type="Proteomes" id="UP001165121"/>
    </source>
</evidence>
<name>A0A9W6UDY0_9STRA</name>
<evidence type="ECO:0000313" key="2">
    <source>
        <dbReference type="EMBL" id="GMF31346.1"/>
    </source>
</evidence>
<feature type="transmembrane region" description="Helical" evidence="1">
    <location>
        <begin position="443"/>
        <end position="462"/>
    </location>
</feature>
<feature type="transmembrane region" description="Helical" evidence="1">
    <location>
        <begin position="468"/>
        <end position="486"/>
    </location>
</feature>
<keyword evidence="1" id="KW-0472">Membrane</keyword>
<dbReference type="EMBL" id="BSXT01000628">
    <property type="protein sequence ID" value="GMF31346.1"/>
    <property type="molecule type" value="Genomic_DNA"/>
</dbReference>
<keyword evidence="1" id="KW-1133">Transmembrane helix</keyword>
<feature type="transmembrane region" description="Helical" evidence="1">
    <location>
        <begin position="507"/>
        <end position="527"/>
    </location>
</feature>
<accession>A0A9W6UDY0</accession>
<dbReference type="Proteomes" id="UP001165121">
    <property type="component" value="Unassembled WGS sequence"/>
</dbReference>
<sequence>MITYELVQAWQKDEVEESTTQSWTRGISFVGFQQRRSTRRSVGSWSAQYYDEKQRRQTTHQWIAKLRPSVVGTVLALCGRCVVAPLLLLVVCITTGYGSSATFFIGAKDNYFAYSELDPVLRGGCTGCICSCRKVLMQLSSFDTNAIMSKPVYEALQATASEATGANNFSSLPLEVLKLADYLDARGTVCSTGVNDWGTPNIVLSDDAQNALDVINTLGLSVSPSVKRELEVAVEEGGICSKKWSISALLKPFLFQMTDNSLYYTTMSIASLQAFPRYPDCRPDVSLENLVGEKLALGANGDDLIAVVPEILKLFPYEFTSNLKSLSSRYVKTKPTINRLTTVTQLLHQGFYGGCRCAPQETFASTIYITQNEYTNDVGLAQAISAFRSRYADTVALSMLPAMVVAQMLFMGIVSLYQVMSHHRSVLLAQIWAYRCQNGRMQLLYLAQVTYHLAFNSNLYYLGLSTGTLSSASVTNFVLCTFAFTYSFVNLAKARTGEQLLDREFRLLWEIILLVTTVGAAALLSSLRLTSLSFIGTYNGELLRRTSELGAKYCGLKDSCYVFTINLVYVVASAAATLGLITEVFALGFKLCRSGRSHCRSGSCKLWFGAKVAVIGRTLKILEPKQQLTSFEVNCIGAPFPKLFKDCDDFAYVMYMNKRCTTVEALLLSGYLFYGKYVYRAESVALLVVGRLLPRSILRTFNLIILRWPIDTLEGTLSAPLSCLWVFASTDSFSISDAMPLA</sequence>
<feature type="transmembrane region" description="Helical" evidence="1">
    <location>
        <begin position="395"/>
        <end position="417"/>
    </location>
</feature>
<proteinExistence type="predicted"/>
<gene>
    <name evidence="2" type="ORF">Pfra01_000717000</name>
</gene>
<dbReference type="AlphaFoldDB" id="A0A9W6UDY0"/>
<organism evidence="2 3">
    <name type="scientific">Phytophthora fragariaefolia</name>
    <dbReference type="NCBI Taxonomy" id="1490495"/>
    <lineage>
        <taxon>Eukaryota</taxon>
        <taxon>Sar</taxon>
        <taxon>Stramenopiles</taxon>
        <taxon>Oomycota</taxon>
        <taxon>Peronosporomycetes</taxon>
        <taxon>Peronosporales</taxon>
        <taxon>Peronosporaceae</taxon>
        <taxon>Phytophthora</taxon>
    </lineage>
</organism>
<keyword evidence="3" id="KW-1185">Reference proteome</keyword>